<organism evidence="2 3">
    <name type="scientific">Byssochlamys spectabilis</name>
    <name type="common">Paecilomyces variotii</name>
    <dbReference type="NCBI Taxonomy" id="264951"/>
    <lineage>
        <taxon>Eukaryota</taxon>
        <taxon>Fungi</taxon>
        <taxon>Dikarya</taxon>
        <taxon>Ascomycota</taxon>
        <taxon>Pezizomycotina</taxon>
        <taxon>Eurotiomycetes</taxon>
        <taxon>Eurotiomycetidae</taxon>
        <taxon>Eurotiales</taxon>
        <taxon>Thermoascaceae</taxon>
        <taxon>Paecilomyces</taxon>
    </lineage>
</organism>
<reference evidence="2 3" key="1">
    <citation type="journal article" date="2018" name="Front. Microbiol.">
        <title>Genomic and genetic insights into a cosmopolitan fungus, Paecilomyces variotii (Eurotiales).</title>
        <authorList>
            <person name="Urquhart A.S."/>
            <person name="Mondo S.J."/>
            <person name="Makela M.R."/>
            <person name="Hane J.K."/>
            <person name="Wiebenga A."/>
            <person name="He G."/>
            <person name="Mihaltcheva S."/>
            <person name="Pangilinan J."/>
            <person name="Lipzen A."/>
            <person name="Barry K."/>
            <person name="de Vries R.P."/>
            <person name="Grigoriev I.V."/>
            <person name="Idnurm A."/>
        </authorList>
    </citation>
    <scope>NUCLEOTIDE SEQUENCE [LARGE SCALE GENOMIC DNA]</scope>
    <source>
        <strain evidence="2 3">CBS 101075</strain>
    </source>
</reference>
<evidence type="ECO:0000313" key="2">
    <source>
        <dbReference type="EMBL" id="RWQ94811.1"/>
    </source>
</evidence>
<comment type="caution">
    <text evidence="2">The sequence shown here is derived from an EMBL/GenBank/DDBJ whole genome shotgun (WGS) entry which is preliminary data.</text>
</comment>
<feature type="compositionally biased region" description="Low complexity" evidence="1">
    <location>
        <begin position="493"/>
        <end position="507"/>
    </location>
</feature>
<dbReference type="EMBL" id="RCNU01000007">
    <property type="protein sequence ID" value="RWQ94811.1"/>
    <property type="molecule type" value="Genomic_DNA"/>
</dbReference>
<feature type="compositionally biased region" description="Low complexity" evidence="1">
    <location>
        <begin position="454"/>
        <end position="466"/>
    </location>
</feature>
<gene>
    <name evidence="2" type="ORF">C8Q69DRAFT_404343</name>
</gene>
<dbReference type="Proteomes" id="UP000283841">
    <property type="component" value="Unassembled WGS sequence"/>
</dbReference>
<feature type="compositionally biased region" description="Polar residues" evidence="1">
    <location>
        <begin position="542"/>
        <end position="560"/>
    </location>
</feature>
<feature type="region of interest" description="Disordered" evidence="1">
    <location>
        <begin position="492"/>
        <end position="522"/>
    </location>
</feature>
<feature type="region of interest" description="Disordered" evidence="1">
    <location>
        <begin position="212"/>
        <end position="267"/>
    </location>
</feature>
<dbReference type="RefSeq" id="XP_028484456.1">
    <property type="nucleotide sequence ID" value="XM_028628035.1"/>
</dbReference>
<feature type="region of interest" description="Disordered" evidence="1">
    <location>
        <begin position="541"/>
        <end position="599"/>
    </location>
</feature>
<protein>
    <submittedName>
        <fullName evidence="2">Uncharacterized protein</fullName>
    </submittedName>
</protein>
<sequence length="633" mass="70686">MAFRVPTQAPRRLASYSTSLQAPALEDRPAASQQQEDDAREWVLFSPSQAPSTTHTYTNSTERTPRTAGLSRLSDFGSLGTATASNVDDEDDLLEDEGTELDSLDDGLHAFREPALPELPSGGVDQTHTAVLPTHDGLGTFQASSETVQDHLWQYESFNPRRRPELLSRRRSSVQRQLDTVNELDDVDPDRERWQRIENWRMEQSRALLQEVERETRRRRNSRANLHSERGHSRRSSTMSGIPEARVMSETRSATDQPTSHERNAAPEESFWRRITRKVIRDLIGIDDPLLSAILGEPIPETEQQSHQEKHEEKADWTPQTQTRFEMDRIMLEAGSGSDSMASWQEKLLNRISHELGILVHQIYEHPGAFSTYLRPSEDMSNQYAGMPVNSPADRSSSIRPRAGPRTTSEDSTNFVSSTYSPHFSPTLPDATGDAHAALWGIEEENPSDTAKTPAASSEEPLSESARLQREHEYWERELDVMMVFRYIRNRFGRGNNNTNNNNVNSSSRRRANSSLYSAQDPSHRAAIIRQHHPLVARAHARSQTQFQRQLHLHTQSSSGLAAGPAGTASPILQHRFRRPSSSCASQSTKVSTKRNLAGLGSGSSRNYWDIGGSVGSGSAVLSTAGIGAWGEV</sequence>
<feature type="region of interest" description="Disordered" evidence="1">
    <location>
        <begin position="446"/>
        <end position="466"/>
    </location>
</feature>
<name>A0A443HSM3_BYSSP</name>
<accession>A0A443HSM3</accession>
<proteinExistence type="predicted"/>
<feature type="region of interest" description="Disordered" evidence="1">
    <location>
        <begin position="381"/>
        <end position="432"/>
    </location>
</feature>
<evidence type="ECO:0000256" key="1">
    <source>
        <dbReference type="SAM" id="MobiDB-lite"/>
    </source>
</evidence>
<dbReference type="AlphaFoldDB" id="A0A443HSM3"/>
<feature type="compositionally biased region" description="Polar residues" evidence="1">
    <location>
        <begin position="406"/>
        <end position="424"/>
    </location>
</feature>
<dbReference type="GeneID" id="39597312"/>
<feature type="compositionally biased region" description="Polar residues" evidence="1">
    <location>
        <begin position="46"/>
        <end position="62"/>
    </location>
</feature>
<evidence type="ECO:0000313" key="3">
    <source>
        <dbReference type="Proteomes" id="UP000283841"/>
    </source>
</evidence>
<feature type="compositionally biased region" description="Polar residues" evidence="1">
    <location>
        <begin position="580"/>
        <end position="595"/>
    </location>
</feature>
<dbReference type="VEuPathDB" id="FungiDB:C8Q69DRAFT_404343"/>
<keyword evidence="3" id="KW-1185">Reference proteome</keyword>
<feature type="region of interest" description="Disordered" evidence="1">
    <location>
        <begin position="1"/>
        <end position="87"/>
    </location>
</feature>